<name>A0A101LYW5_PICGL</name>
<reference evidence="1" key="1">
    <citation type="journal article" date="2015" name="Genome Biol. Evol.">
        <title>Organellar Genomes of White Spruce (Picea glauca): Assembly and Annotation.</title>
        <authorList>
            <person name="Jackman S.D."/>
            <person name="Warren R.L."/>
            <person name="Gibb E.A."/>
            <person name="Vandervalk B.P."/>
            <person name="Mohamadi H."/>
            <person name="Chu J."/>
            <person name="Raymond A."/>
            <person name="Pleasance S."/>
            <person name="Coope R."/>
            <person name="Wildung M.R."/>
            <person name="Ritland C.E."/>
            <person name="Bousquet J."/>
            <person name="Jones S.J."/>
            <person name="Bohlmann J."/>
            <person name="Birol I."/>
        </authorList>
    </citation>
    <scope>NUCLEOTIDE SEQUENCE [LARGE SCALE GENOMIC DNA]</scope>
    <source>
        <tissue evidence="1">Flushing bud</tissue>
    </source>
</reference>
<sequence length="46" mass="5239">MFISCAQSSLIPLCIFFFILPRAGRSNFILSTRHVLSSSVFYLHMS</sequence>
<gene>
    <name evidence="1" type="ORF">ABT39_MTgene4900</name>
</gene>
<dbReference type="EMBL" id="LKAM01000006">
    <property type="protein sequence ID" value="KUM47905.1"/>
    <property type="molecule type" value="Genomic_DNA"/>
</dbReference>
<comment type="caution">
    <text evidence="1">The sequence shown here is derived from an EMBL/GenBank/DDBJ whole genome shotgun (WGS) entry which is preliminary data.</text>
</comment>
<dbReference type="AlphaFoldDB" id="A0A101LYW5"/>
<proteinExistence type="predicted"/>
<accession>A0A101LYW5</accession>
<keyword evidence="1" id="KW-0496">Mitochondrion</keyword>
<evidence type="ECO:0000313" key="1">
    <source>
        <dbReference type="EMBL" id="KUM47905.1"/>
    </source>
</evidence>
<protein>
    <submittedName>
        <fullName evidence="1">Uncharacterized protein</fullName>
    </submittedName>
</protein>
<geneLocation type="mitochondrion" evidence="1"/>
<organism evidence="1">
    <name type="scientific">Picea glauca</name>
    <name type="common">White spruce</name>
    <name type="synonym">Pinus glauca</name>
    <dbReference type="NCBI Taxonomy" id="3330"/>
    <lineage>
        <taxon>Eukaryota</taxon>
        <taxon>Viridiplantae</taxon>
        <taxon>Streptophyta</taxon>
        <taxon>Embryophyta</taxon>
        <taxon>Tracheophyta</taxon>
        <taxon>Spermatophyta</taxon>
        <taxon>Pinopsida</taxon>
        <taxon>Pinidae</taxon>
        <taxon>Conifers I</taxon>
        <taxon>Pinales</taxon>
        <taxon>Pinaceae</taxon>
        <taxon>Picea</taxon>
    </lineage>
</organism>